<proteinExistence type="predicted"/>
<evidence type="ECO:0000256" key="1">
    <source>
        <dbReference type="ARBA" id="ARBA00001298"/>
    </source>
</evidence>
<evidence type="ECO:0000256" key="6">
    <source>
        <dbReference type="ARBA" id="ARBA00031424"/>
    </source>
</evidence>
<evidence type="ECO:0000256" key="5">
    <source>
        <dbReference type="ARBA" id="ARBA00029758"/>
    </source>
</evidence>
<evidence type="ECO:0000256" key="2">
    <source>
        <dbReference type="ARBA" id="ARBA00001997"/>
    </source>
</evidence>
<dbReference type="InterPro" id="IPR014710">
    <property type="entry name" value="RmlC-like_jellyroll"/>
</dbReference>
<dbReference type="GO" id="GO:0008830">
    <property type="term" value="F:dTDP-4-dehydrorhamnose 3,5-epimerase activity"/>
    <property type="evidence" value="ECO:0007669"/>
    <property type="project" value="UniProtKB-EC"/>
</dbReference>
<dbReference type="PANTHER" id="PTHR21047:SF2">
    <property type="entry name" value="THYMIDINE DIPHOSPHO-4-KETO-RHAMNOSE 3,5-EPIMERASE"/>
    <property type="match status" value="1"/>
</dbReference>
<dbReference type="InterPro" id="IPR000888">
    <property type="entry name" value="RmlC-like"/>
</dbReference>
<evidence type="ECO:0000256" key="8">
    <source>
        <dbReference type="PIRSR" id="PIRSR600888-1"/>
    </source>
</evidence>
<comment type="catalytic activity">
    <reaction evidence="1">
        <text>dTDP-4-dehydro-6-deoxy-alpha-D-glucose = dTDP-4-dehydro-beta-L-rhamnose</text>
        <dbReference type="Rhea" id="RHEA:16969"/>
        <dbReference type="ChEBI" id="CHEBI:57649"/>
        <dbReference type="ChEBI" id="CHEBI:62830"/>
        <dbReference type="EC" id="5.1.3.13"/>
    </reaction>
</comment>
<dbReference type="GO" id="GO:0000271">
    <property type="term" value="P:polysaccharide biosynthetic process"/>
    <property type="evidence" value="ECO:0007669"/>
    <property type="project" value="TreeGrafter"/>
</dbReference>
<dbReference type="SUPFAM" id="SSF51182">
    <property type="entry name" value="RmlC-like cupins"/>
    <property type="match status" value="1"/>
</dbReference>
<comment type="caution">
    <text evidence="10">The sequence shown here is derived from an EMBL/GenBank/DDBJ whole genome shotgun (WGS) entry which is preliminary data.</text>
</comment>
<name>A0A5L8LM87_CAMLA</name>
<evidence type="ECO:0000256" key="4">
    <source>
        <dbReference type="ARBA" id="ARBA00019595"/>
    </source>
</evidence>
<sequence length="182" mass="21264">MAIEFDIQESKILKGVYIITPNKFRDLRGEIWTAFTEEDLGDIIPKSLKFKHDKFINSHFNVLRGIHGDVKTWKLVTCVYGEVHQVVVDCRIDSPTYLKWEKFIINQNNQQLILLPPNMGNSHYVSSKEAVYYYKLAYDGEYLDAPDQFTYAWNDERIGIDWPTNSPILSERDILSAKKENK</sequence>
<dbReference type="AlphaFoldDB" id="A0A5L8LM87"/>
<reference evidence="10" key="1">
    <citation type="submission" date="2018-05" db="EMBL/GenBank/DDBJ databases">
        <authorList>
            <consortium name="PulseNet: The National Subtyping Network for Foodborne Disease Surveillance"/>
            <person name="Tarr C.L."/>
            <person name="Trees E."/>
            <person name="Katz L.S."/>
            <person name="Carleton-Romer H.A."/>
            <person name="Stroika S."/>
            <person name="Kucerova Z."/>
            <person name="Roache K.F."/>
            <person name="Sabol A.L."/>
            <person name="Besser J."/>
            <person name="Gerner-Smidt P."/>
        </authorList>
    </citation>
    <scope>NUCLEOTIDE SEQUENCE</scope>
    <source>
        <strain evidence="10">2008D-7097</strain>
    </source>
</reference>
<dbReference type="InterPro" id="IPR011051">
    <property type="entry name" value="RmlC_Cupin_sf"/>
</dbReference>
<evidence type="ECO:0000256" key="3">
    <source>
        <dbReference type="ARBA" id="ARBA00012098"/>
    </source>
</evidence>
<dbReference type="Pfam" id="PF00908">
    <property type="entry name" value="dTDP_sugar_isom"/>
    <property type="match status" value="1"/>
</dbReference>
<evidence type="ECO:0000256" key="9">
    <source>
        <dbReference type="PIRSR" id="PIRSR600888-3"/>
    </source>
</evidence>
<dbReference type="EMBL" id="AACKMK010000002">
    <property type="protein sequence ID" value="EAK9939704.1"/>
    <property type="molecule type" value="Genomic_DNA"/>
</dbReference>
<feature type="active site" description="Proton acceptor" evidence="8">
    <location>
        <position position="67"/>
    </location>
</feature>
<accession>A0A5L8LM87</accession>
<organism evidence="10">
    <name type="scientific">Campylobacter lari</name>
    <dbReference type="NCBI Taxonomy" id="201"/>
    <lineage>
        <taxon>Bacteria</taxon>
        <taxon>Pseudomonadati</taxon>
        <taxon>Campylobacterota</taxon>
        <taxon>Epsilonproteobacteria</taxon>
        <taxon>Campylobacterales</taxon>
        <taxon>Campylobacteraceae</taxon>
        <taxon>Campylobacter</taxon>
    </lineage>
</organism>
<protein>
    <recommendedName>
        <fullName evidence="4">dTDP-4-dehydrorhamnose 3,5-epimerase</fullName>
        <ecNumber evidence="3">5.1.3.13</ecNumber>
    </recommendedName>
    <alternativeName>
        <fullName evidence="6">Thymidine diphospho-4-keto-rhamnose 3,5-epimerase</fullName>
    </alternativeName>
    <alternativeName>
        <fullName evidence="5">dTDP-4-keto-6-deoxyglucose 3,5-epimerase</fullName>
    </alternativeName>
    <alternativeName>
        <fullName evidence="7">dTDP-6-deoxy-D-xylo-4-hexulose 3,5-epimerase</fullName>
    </alternativeName>
</protein>
<gene>
    <name evidence="10" type="ORF">A0Y42_02550</name>
</gene>
<evidence type="ECO:0000256" key="7">
    <source>
        <dbReference type="ARBA" id="ARBA00033311"/>
    </source>
</evidence>
<comment type="function">
    <text evidence="2">Catalyzes the epimerization of the C3' and C5'positions of dTDP-6-deoxy-D-xylo-4-hexulose, forming dTDP-6-deoxy-L-lyxo-4-hexulose.</text>
</comment>
<evidence type="ECO:0000313" key="10">
    <source>
        <dbReference type="EMBL" id="EAK9939704.1"/>
    </source>
</evidence>
<feature type="active site" description="Proton donor" evidence="8">
    <location>
        <position position="134"/>
    </location>
</feature>
<dbReference type="PANTHER" id="PTHR21047">
    <property type="entry name" value="DTDP-6-DEOXY-D-GLUCOSE-3,5 EPIMERASE"/>
    <property type="match status" value="1"/>
</dbReference>
<dbReference type="GO" id="GO:0005829">
    <property type="term" value="C:cytosol"/>
    <property type="evidence" value="ECO:0007669"/>
    <property type="project" value="TreeGrafter"/>
</dbReference>
<dbReference type="Gene3D" id="2.60.120.10">
    <property type="entry name" value="Jelly Rolls"/>
    <property type="match status" value="1"/>
</dbReference>
<feature type="site" description="Participates in a stacking interaction with the thymidine ring of dTDP-4-oxo-6-deoxyglucose" evidence="9">
    <location>
        <position position="142"/>
    </location>
</feature>
<dbReference type="EC" id="5.1.3.13" evidence="3"/>